<evidence type="ECO:0000256" key="1">
    <source>
        <dbReference type="SAM" id="SignalP"/>
    </source>
</evidence>
<protein>
    <recommendedName>
        <fullName evidence="4">Lipoprotein</fullName>
    </recommendedName>
</protein>
<evidence type="ECO:0000313" key="3">
    <source>
        <dbReference type="Proteomes" id="UP000061010"/>
    </source>
</evidence>
<feature type="signal peptide" evidence="1">
    <location>
        <begin position="1"/>
        <end position="18"/>
    </location>
</feature>
<feature type="chain" id="PRO_5006588479" description="Lipoprotein" evidence="1">
    <location>
        <begin position="19"/>
        <end position="106"/>
    </location>
</feature>
<dbReference type="RefSeq" id="WP_162486438.1">
    <property type="nucleotide sequence ID" value="NZ_DAMDNZ010000001.1"/>
</dbReference>
<name>A0A0S1B1J7_9GAMM</name>
<proteinExistence type="predicted"/>
<organism evidence="2 3">
    <name type="scientific">Stenotrophomonas acidaminiphila</name>
    <dbReference type="NCBI Taxonomy" id="128780"/>
    <lineage>
        <taxon>Bacteria</taxon>
        <taxon>Pseudomonadati</taxon>
        <taxon>Pseudomonadota</taxon>
        <taxon>Gammaproteobacteria</taxon>
        <taxon>Lysobacterales</taxon>
        <taxon>Lysobacteraceae</taxon>
        <taxon>Stenotrophomonas</taxon>
    </lineage>
</organism>
<dbReference type="KEGG" id="sacz:AOT14_25810"/>
<keyword evidence="3" id="KW-1185">Reference proteome</keyword>
<evidence type="ECO:0008006" key="4">
    <source>
        <dbReference type="Google" id="ProtNLM"/>
    </source>
</evidence>
<evidence type="ECO:0000313" key="2">
    <source>
        <dbReference type="EMBL" id="ALJ28943.1"/>
    </source>
</evidence>
<dbReference type="AlphaFoldDB" id="A0A0S1B1J7"/>
<accession>A0A0S1B1J7</accession>
<reference evidence="2 3" key="1">
    <citation type="journal article" date="2015" name="Genome Announc.">
        <title>Complete Genome Sequencing of Stenotrophomonas acidaminiphila ZAC14D2_NAIMI4_2, a Multidrug-Resistant Strain Isolated from Sediments of a Polluted River in Mexico, Uncovers New Antibiotic Resistance Genes and a Novel Class-II Lasso Peptide Biosynthesis Gene Cluster.</title>
        <authorList>
            <person name="Vinuesa P."/>
            <person name="Ochoa-Sanchez L.E."/>
        </authorList>
    </citation>
    <scope>NUCLEOTIDE SEQUENCE [LARGE SCALE GENOMIC DNA]</scope>
    <source>
        <strain evidence="2 3">ZAC14D2_NAIMI4_2</strain>
    </source>
</reference>
<keyword evidence="1" id="KW-0732">Signal</keyword>
<sequence length="106" mass="11562" precursor="true">MRNSLIVLALLCSSCASTGPERTSSHASIGQEGTSIQTAVPIKATNSAEGVAAEYAWIARKHPGFKRESQSLLLEGKRAYDLIEITTADGKRMAYYFDVTSFFGKW</sequence>
<dbReference type="Proteomes" id="UP000061010">
    <property type="component" value="Chromosome"/>
</dbReference>
<dbReference type="PATRIC" id="fig|128780.6.peg.2605"/>
<dbReference type="EMBL" id="CP012900">
    <property type="protein sequence ID" value="ALJ28943.1"/>
    <property type="molecule type" value="Genomic_DNA"/>
</dbReference>
<gene>
    <name evidence="2" type="ORF">AOT14_25810</name>
</gene>